<dbReference type="Proteomes" id="UP001596383">
    <property type="component" value="Unassembled WGS sequence"/>
</dbReference>
<evidence type="ECO:0000313" key="3">
    <source>
        <dbReference type="Proteomes" id="UP001596383"/>
    </source>
</evidence>
<feature type="non-terminal residue" evidence="2">
    <location>
        <position position="122"/>
    </location>
</feature>
<feature type="transmembrane region" description="Helical" evidence="1">
    <location>
        <begin position="85"/>
        <end position="109"/>
    </location>
</feature>
<organism evidence="2 3">
    <name type="scientific">Natrinema soli</name>
    <dbReference type="NCBI Taxonomy" id="1930624"/>
    <lineage>
        <taxon>Archaea</taxon>
        <taxon>Methanobacteriati</taxon>
        <taxon>Methanobacteriota</taxon>
        <taxon>Stenosarchaea group</taxon>
        <taxon>Halobacteria</taxon>
        <taxon>Halobacteriales</taxon>
        <taxon>Natrialbaceae</taxon>
        <taxon>Natrinema</taxon>
    </lineage>
</organism>
<sequence>MQERSHPTRLRRTTRGLAAHVQPVFLLPGIAMSFFGVLLAGDATVTTAVVHALAIGLAVYVAHLKDGYVDHYVRGEDAENPLAPTEILVAIFAASAAFVGCVGSLWAAAGPVPAVLTAPLVV</sequence>
<keyword evidence="1" id="KW-1133">Transmembrane helix</keyword>
<reference evidence="2 3" key="1">
    <citation type="journal article" date="2019" name="Int. J. Syst. Evol. Microbiol.">
        <title>The Global Catalogue of Microorganisms (GCM) 10K type strain sequencing project: providing services to taxonomists for standard genome sequencing and annotation.</title>
        <authorList>
            <consortium name="The Broad Institute Genomics Platform"/>
            <consortium name="The Broad Institute Genome Sequencing Center for Infectious Disease"/>
            <person name="Wu L."/>
            <person name="Ma J."/>
        </authorList>
    </citation>
    <scope>NUCLEOTIDE SEQUENCE [LARGE SCALE GENOMIC DNA]</scope>
    <source>
        <strain evidence="2 3">LMG 29247</strain>
    </source>
</reference>
<keyword evidence="3" id="KW-1185">Reference proteome</keyword>
<comment type="caution">
    <text evidence="2">The sequence shown here is derived from an EMBL/GenBank/DDBJ whole genome shotgun (WGS) entry which is preliminary data.</text>
</comment>
<protein>
    <submittedName>
        <fullName evidence="2">Prenyltransferase</fullName>
    </submittedName>
</protein>
<evidence type="ECO:0000256" key="1">
    <source>
        <dbReference type="SAM" id="Phobius"/>
    </source>
</evidence>
<keyword evidence="1" id="KW-0812">Transmembrane</keyword>
<dbReference type="EMBL" id="JBHSWV010000718">
    <property type="protein sequence ID" value="MFC6769309.1"/>
    <property type="molecule type" value="Genomic_DNA"/>
</dbReference>
<evidence type="ECO:0000313" key="2">
    <source>
        <dbReference type="EMBL" id="MFC6769309.1"/>
    </source>
</evidence>
<proteinExistence type="predicted"/>
<gene>
    <name evidence="2" type="ORF">ACFQE6_31070</name>
</gene>
<feature type="transmembrane region" description="Helical" evidence="1">
    <location>
        <begin position="45"/>
        <end position="64"/>
    </location>
</feature>
<dbReference type="AlphaFoldDB" id="A0ABD5SWB0"/>
<name>A0ABD5SWB0_9EURY</name>
<feature type="transmembrane region" description="Helical" evidence="1">
    <location>
        <begin position="21"/>
        <end position="39"/>
    </location>
</feature>
<keyword evidence="1" id="KW-0472">Membrane</keyword>
<accession>A0ABD5SWB0</accession>